<evidence type="ECO:0000256" key="2">
    <source>
        <dbReference type="SAM" id="Phobius"/>
    </source>
</evidence>
<evidence type="ECO:0000256" key="1">
    <source>
        <dbReference type="SAM" id="MobiDB-lite"/>
    </source>
</evidence>
<evidence type="ECO:0000313" key="3">
    <source>
        <dbReference type="EMBL" id="OCF31816.1"/>
    </source>
</evidence>
<dbReference type="OrthoDB" id="2596659at2759"/>
<keyword evidence="2" id="KW-0812">Transmembrane</keyword>
<dbReference type="EMBL" id="KI669512">
    <property type="protein sequence ID" value="OCF31816.1"/>
    <property type="molecule type" value="Genomic_DNA"/>
</dbReference>
<feature type="region of interest" description="Disordered" evidence="1">
    <location>
        <begin position="203"/>
        <end position="243"/>
    </location>
</feature>
<evidence type="ECO:0000313" key="4">
    <source>
        <dbReference type="Proteomes" id="UP000092666"/>
    </source>
</evidence>
<sequence>MRLTSPTSPRSSFGSSSNSSSRIASRHPITSSSSSSSSSSRRSSYALSTYKIWTSIPTIFVLPIPFLALLVSYLWAVGRRPEIPEQARIDDPHQWGYPNWYGRHPSPYDHGVKLNREDEEVCEHPKKVMLFIDLQPGSPEIPKALTALSSLSTSPRFNLTGVISPFSPNWVQDDSALNNLVRNGCEDVDWIWRISGDRGRIGKTTTVGGDEPEYIDDFDSDGGGASDGEGKEGTRISGSEKRRACGNASWVQDGETEGAALGSMDVTLLAQPHDMLKPEASHHALKANHGDTWEMGLFGHVMPAAK</sequence>
<accession>A0A1B9GL95</accession>
<name>A0A1B9GL95_9TREE</name>
<keyword evidence="2" id="KW-0472">Membrane</keyword>
<organism evidence="3 4">
    <name type="scientific">Kwoniella heveanensis BCC8398</name>
    <dbReference type="NCBI Taxonomy" id="1296120"/>
    <lineage>
        <taxon>Eukaryota</taxon>
        <taxon>Fungi</taxon>
        <taxon>Dikarya</taxon>
        <taxon>Basidiomycota</taxon>
        <taxon>Agaricomycotina</taxon>
        <taxon>Tremellomycetes</taxon>
        <taxon>Tremellales</taxon>
        <taxon>Cryptococcaceae</taxon>
        <taxon>Kwoniella</taxon>
    </lineage>
</organism>
<feature type="compositionally biased region" description="Acidic residues" evidence="1">
    <location>
        <begin position="210"/>
        <end position="220"/>
    </location>
</feature>
<feature type="compositionally biased region" description="Basic and acidic residues" evidence="1">
    <location>
        <begin position="228"/>
        <end position="243"/>
    </location>
</feature>
<protein>
    <submittedName>
        <fullName evidence="3">Uncharacterized protein</fullName>
    </submittedName>
</protein>
<keyword evidence="4" id="KW-1185">Reference proteome</keyword>
<feature type="region of interest" description="Disordered" evidence="1">
    <location>
        <begin position="1"/>
        <end position="41"/>
    </location>
</feature>
<keyword evidence="2" id="KW-1133">Transmembrane helix</keyword>
<dbReference type="AlphaFoldDB" id="A0A1B9GL95"/>
<gene>
    <name evidence="3" type="ORF">I316_06414</name>
</gene>
<feature type="transmembrane region" description="Helical" evidence="2">
    <location>
        <begin position="52"/>
        <end position="76"/>
    </location>
</feature>
<reference evidence="4" key="2">
    <citation type="submission" date="2013-12" db="EMBL/GenBank/DDBJ databases">
        <title>Evolution of pathogenesis and genome organization in the Tremellales.</title>
        <authorList>
            <person name="Cuomo C."/>
            <person name="Litvintseva A."/>
            <person name="Heitman J."/>
            <person name="Chen Y."/>
            <person name="Sun S."/>
            <person name="Springer D."/>
            <person name="Dromer F."/>
            <person name="Young S."/>
            <person name="Zeng Q."/>
            <person name="Chapman S."/>
            <person name="Gujja S."/>
            <person name="Saif S."/>
            <person name="Birren B."/>
        </authorList>
    </citation>
    <scope>NUCLEOTIDE SEQUENCE [LARGE SCALE GENOMIC DNA]</scope>
    <source>
        <strain evidence="4">BCC8398</strain>
    </source>
</reference>
<proteinExistence type="predicted"/>
<dbReference type="Proteomes" id="UP000092666">
    <property type="component" value="Unassembled WGS sequence"/>
</dbReference>
<reference evidence="3 4" key="1">
    <citation type="submission" date="2013-07" db="EMBL/GenBank/DDBJ databases">
        <title>The Genome Sequence of Cryptococcus heveanensis BCC8398.</title>
        <authorList>
            <consortium name="The Broad Institute Genome Sequencing Platform"/>
            <person name="Cuomo C."/>
            <person name="Litvintseva A."/>
            <person name="Chen Y."/>
            <person name="Heitman J."/>
            <person name="Sun S."/>
            <person name="Springer D."/>
            <person name="Dromer F."/>
            <person name="Young S.K."/>
            <person name="Zeng Q."/>
            <person name="Gargeya S."/>
            <person name="Fitzgerald M."/>
            <person name="Abouelleil A."/>
            <person name="Alvarado L."/>
            <person name="Berlin A.M."/>
            <person name="Chapman S.B."/>
            <person name="Dewar J."/>
            <person name="Goldberg J."/>
            <person name="Griggs A."/>
            <person name="Gujja S."/>
            <person name="Hansen M."/>
            <person name="Howarth C."/>
            <person name="Imamovic A."/>
            <person name="Larimer J."/>
            <person name="McCowan C."/>
            <person name="Murphy C."/>
            <person name="Pearson M."/>
            <person name="Priest M."/>
            <person name="Roberts A."/>
            <person name="Saif S."/>
            <person name="Shea T."/>
            <person name="Sykes S."/>
            <person name="Wortman J."/>
            <person name="Nusbaum C."/>
            <person name="Birren B."/>
        </authorList>
    </citation>
    <scope>NUCLEOTIDE SEQUENCE [LARGE SCALE GENOMIC DNA]</scope>
    <source>
        <strain evidence="3 4">BCC8398</strain>
    </source>
</reference>